<accession>A0A016U2P8</accession>
<evidence type="ECO:0000313" key="1">
    <source>
        <dbReference type="EMBL" id="EYC09137.1"/>
    </source>
</evidence>
<dbReference type="Proteomes" id="UP000024635">
    <property type="component" value="Unassembled WGS sequence"/>
</dbReference>
<protein>
    <submittedName>
        <fullName evidence="1">Uncharacterized protein</fullName>
    </submittedName>
</protein>
<sequence>MLTLVVRFCQQQRTRAPRRAAVPPLAHGRLDFLVFELQAMAAITAVSVATTSLIRTDYGQYVADIGPLQSTHIKNKAAHATTTLVLYSLRGTVAAL</sequence>
<organism evidence="1 2">
    <name type="scientific">Ancylostoma ceylanicum</name>
    <dbReference type="NCBI Taxonomy" id="53326"/>
    <lineage>
        <taxon>Eukaryota</taxon>
        <taxon>Metazoa</taxon>
        <taxon>Ecdysozoa</taxon>
        <taxon>Nematoda</taxon>
        <taxon>Chromadorea</taxon>
        <taxon>Rhabditida</taxon>
        <taxon>Rhabditina</taxon>
        <taxon>Rhabditomorpha</taxon>
        <taxon>Strongyloidea</taxon>
        <taxon>Ancylostomatidae</taxon>
        <taxon>Ancylostomatinae</taxon>
        <taxon>Ancylostoma</taxon>
    </lineage>
</organism>
<reference evidence="2" key="1">
    <citation type="journal article" date="2015" name="Nat. Genet.">
        <title>The genome and transcriptome of the zoonotic hookworm Ancylostoma ceylanicum identify infection-specific gene families.</title>
        <authorList>
            <person name="Schwarz E.M."/>
            <person name="Hu Y."/>
            <person name="Antoshechkin I."/>
            <person name="Miller M.M."/>
            <person name="Sternberg P.W."/>
            <person name="Aroian R.V."/>
        </authorList>
    </citation>
    <scope>NUCLEOTIDE SEQUENCE</scope>
    <source>
        <strain evidence="2">HY135</strain>
    </source>
</reference>
<dbReference type="AlphaFoldDB" id="A0A016U2P8"/>
<comment type="caution">
    <text evidence="1">The sequence shown here is derived from an EMBL/GenBank/DDBJ whole genome shotgun (WGS) entry which is preliminary data.</text>
</comment>
<dbReference type="EMBL" id="JARK01001398">
    <property type="protein sequence ID" value="EYC09137.1"/>
    <property type="molecule type" value="Genomic_DNA"/>
</dbReference>
<keyword evidence="2" id="KW-1185">Reference proteome</keyword>
<name>A0A016U2P8_9BILA</name>
<proteinExistence type="predicted"/>
<evidence type="ECO:0000313" key="2">
    <source>
        <dbReference type="Proteomes" id="UP000024635"/>
    </source>
</evidence>
<gene>
    <name evidence="1" type="primary">Acey_s0062.g3383</name>
    <name evidence="1" type="ORF">Y032_0062g3383</name>
</gene>